<dbReference type="PROSITE" id="PS51722">
    <property type="entry name" value="G_TR_2"/>
    <property type="match status" value="1"/>
</dbReference>
<accession>A0A0H4T7Z4</accession>
<dbReference type="InterPro" id="IPR047872">
    <property type="entry name" value="EFG_IV"/>
</dbReference>
<dbReference type="Pfam" id="PF00009">
    <property type="entry name" value="GTP_EFTU"/>
    <property type="match status" value="1"/>
</dbReference>
<dbReference type="PANTHER" id="PTHR43261:SF1">
    <property type="entry name" value="RIBOSOME-RELEASING FACTOR 2, MITOCHONDRIAL"/>
    <property type="match status" value="1"/>
</dbReference>
<evidence type="ECO:0000256" key="3">
    <source>
        <dbReference type="ARBA" id="ARBA00022741"/>
    </source>
</evidence>
<evidence type="ECO:0000256" key="7">
    <source>
        <dbReference type="ARBA" id="ARBA00024731"/>
    </source>
</evidence>
<keyword evidence="4 11" id="KW-0251">Elongation factor</keyword>
<dbReference type="GO" id="GO:0003924">
    <property type="term" value="F:GTPase activity"/>
    <property type="evidence" value="ECO:0007669"/>
    <property type="project" value="InterPro"/>
</dbReference>
<dbReference type="InterPro" id="IPR014721">
    <property type="entry name" value="Ribsml_uS5_D2-typ_fold_subgr"/>
</dbReference>
<dbReference type="InterPro" id="IPR053905">
    <property type="entry name" value="EF-G-like_DII"/>
</dbReference>
<dbReference type="EMBL" id="KT007024">
    <property type="protein sequence ID" value="AKQ03901.1"/>
    <property type="molecule type" value="Genomic_DNA"/>
</dbReference>
<organism evidence="11">
    <name type="scientific">uncultured Acidobacteria bacterium Rifle_16ft_4_minimus_38982</name>
    <dbReference type="NCBI Taxonomy" id="1665089"/>
    <lineage>
        <taxon>Bacteria</taxon>
        <taxon>Pseudomonadati</taxon>
        <taxon>Acidobacteriota</taxon>
        <taxon>environmental samples</taxon>
    </lineage>
</organism>
<dbReference type="SUPFAM" id="SSF52540">
    <property type="entry name" value="P-loop containing nucleoside triphosphate hydrolases"/>
    <property type="match status" value="1"/>
</dbReference>
<proteinExistence type="inferred from homology"/>
<dbReference type="NCBIfam" id="NF009381">
    <property type="entry name" value="PRK12740.1-5"/>
    <property type="match status" value="1"/>
</dbReference>
<dbReference type="NCBIfam" id="NF009379">
    <property type="entry name" value="PRK12740.1-3"/>
    <property type="match status" value="1"/>
</dbReference>
<dbReference type="Gene3D" id="2.40.30.10">
    <property type="entry name" value="Translation factors"/>
    <property type="match status" value="1"/>
</dbReference>
<evidence type="ECO:0000256" key="2">
    <source>
        <dbReference type="ARBA" id="ARBA00017872"/>
    </source>
</evidence>
<protein>
    <recommendedName>
        <fullName evidence="2 8">Elongation factor G</fullName>
    </recommendedName>
</protein>
<name>A0A0H4T7Z4_9BACT</name>
<dbReference type="InterPro" id="IPR009000">
    <property type="entry name" value="Transl_B-barrel_sf"/>
</dbReference>
<dbReference type="FunFam" id="3.30.230.10:FF:000003">
    <property type="entry name" value="Elongation factor G"/>
    <property type="match status" value="1"/>
</dbReference>
<feature type="region of interest" description="Disordered" evidence="9">
    <location>
        <begin position="281"/>
        <end position="301"/>
    </location>
</feature>
<dbReference type="InterPro" id="IPR000795">
    <property type="entry name" value="T_Tr_GTP-bd_dom"/>
</dbReference>
<feature type="domain" description="Tr-type G" evidence="10">
    <location>
        <begin position="7"/>
        <end position="282"/>
    </location>
</feature>
<sequence length="699" mass="75721">MKVYETPSIRNVAFVGHGGCGKTSLVSAMLFAAGAVNRQGRVEDGTTVTDFDPDEIERKISLQTALAFAEWRKAKINMLDAPGYANFLAEARSALRVADAAAVVVDAVAGVEVQTEKVWGYASEYTLPRLLVVNRMDRENASYERAVESIQAAFGRAAIPIAIPVGEERSFRGVVDLLTGRALLPRGGDQGGPPEAGEVPEAQRAAAQAQREKLVEMVAETDEGLMEEFFDKGSLPDERLAAGLRTAVALAKIFPILPTSSALNVGVHSLLDAVVDLLPSPTERGAARGTDPATKAEASRRPEDEAVSAFVFKTIADPHAGRISLFRVYSGALKADSSLHNTTRDSAERLGSIFLLQGKTQTPIPELRAGDLGAVAKLKETQTGETLADKANPIVYPPIAFPEPATTFAIEPKTRGDEDKISIALQRLQEEDPVLRLSRDSQTHEMLLSGMGQLHVEVVVAKLRKRYKVEVNLKKPKIPYRETIKGSAEGHGRHKKQTGGHGQFGDCKIKMRPLPRGSDFSFVDNIFGGSIPRNFIPAVEKGILEARGRGFVAGFPMVDFEVELYDGQYHDVDSSELSFKIAGSLAFKDAVAKCRPTLLEPIMKVEIAVPDDYAGAVMGDLSSRRGRPQGMEPRGRLQVIRAEVPLAEMLTYDAELTSMTGGRGSYHMELDHYDEVPSHLQDKIVTAAKAERGAATEAE</sequence>
<evidence type="ECO:0000256" key="4">
    <source>
        <dbReference type="ARBA" id="ARBA00022768"/>
    </source>
</evidence>
<comment type="function">
    <text evidence="7">Catalyzes the GTP-dependent ribosomal translocation step during translation elongation. During this step, the ribosome changes from the pre-translocational (PRE) to the post-translocational (POST) state as the newly formed A-site-bound peptidyl-tRNA and P-site-bound deacylated tRNA move to the P and E sites, respectively. Catalyzes the coordinated movement of the two tRNA molecules, the mRNA and conformational changes in the ribosome.</text>
</comment>
<dbReference type="FunFam" id="3.30.70.240:FF:000001">
    <property type="entry name" value="Elongation factor G"/>
    <property type="match status" value="1"/>
</dbReference>
<dbReference type="SMART" id="SM00889">
    <property type="entry name" value="EFG_IV"/>
    <property type="match status" value="1"/>
</dbReference>
<evidence type="ECO:0000256" key="6">
    <source>
        <dbReference type="ARBA" id="ARBA00023134"/>
    </source>
</evidence>
<dbReference type="Gene3D" id="3.30.70.240">
    <property type="match status" value="1"/>
</dbReference>
<keyword evidence="6" id="KW-0342">GTP-binding</keyword>
<dbReference type="Pfam" id="PF22042">
    <property type="entry name" value="EF-G_D2"/>
    <property type="match status" value="1"/>
</dbReference>
<dbReference type="Gene3D" id="3.40.50.300">
    <property type="entry name" value="P-loop containing nucleotide triphosphate hydrolases"/>
    <property type="match status" value="1"/>
</dbReference>
<dbReference type="Pfam" id="PF14492">
    <property type="entry name" value="EFG_III"/>
    <property type="match status" value="1"/>
</dbReference>
<dbReference type="CDD" id="cd04088">
    <property type="entry name" value="EFG_mtEFG_II"/>
    <property type="match status" value="1"/>
</dbReference>
<dbReference type="GO" id="GO:0005525">
    <property type="term" value="F:GTP binding"/>
    <property type="evidence" value="ECO:0007669"/>
    <property type="project" value="UniProtKB-UniRule"/>
</dbReference>
<evidence type="ECO:0000256" key="8">
    <source>
        <dbReference type="NCBIfam" id="TIGR00484"/>
    </source>
</evidence>
<dbReference type="AlphaFoldDB" id="A0A0H4T7Z4"/>
<reference evidence="11" key="1">
    <citation type="journal article" date="2015" name="ISME J.">
        <title>Aquifer environment selects for microbial species cohorts in sediment and groundwater.</title>
        <authorList>
            <person name="Hug L.A."/>
            <person name="Thomas B.C."/>
            <person name="Brown C.T."/>
            <person name="Frischkorn K.R."/>
            <person name="Williams K.H."/>
            <person name="Tringe S.G."/>
            <person name="Banfield J.F."/>
        </authorList>
    </citation>
    <scope>NUCLEOTIDE SEQUENCE</scope>
</reference>
<dbReference type="NCBIfam" id="TIGR00484">
    <property type="entry name" value="EF-G"/>
    <property type="match status" value="1"/>
</dbReference>
<evidence type="ECO:0000256" key="1">
    <source>
        <dbReference type="ARBA" id="ARBA00005870"/>
    </source>
</evidence>
<dbReference type="NCBIfam" id="NF009891">
    <property type="entry name" value="PRK13351.1-1"/>
    <property type="match status" value="1"/>
</dbReference>
<dbReference type="InterPro" id="IPR005225">
    <property type="entry name" value="Small_GTP-bd"/>
</dbReference>
<dbReference type="Pfam" id="PF03764">
    <property type="entry name" value="EFG_IV"/>
    <property type="match status" value="1"/>
</dbReference>
<dbReference type="InterPro" id="IPR020568">
    <property type="entry name" value="Ribosomal_Su5_D2-typ_SF"/>
</dbReference>
<dbReference type="GO" id="GO:0032790">
    <property type="term" value="P:ribosome disassembly"/>
    <property type="evidence" value="ECO:0007669"/>
    <property type="project" value="TreeGrafter"/>
</dbReference>
<dbReference type="CDD" id="cd01434">
    <property type="entry name" value="EFG_mtEFG1_IV"/>
    <property type="match status" value="1"/>
</dbReference>
<dbReference type="PRINTS" id="PR00315">
    <property type="entry name" value="ELONGATNFCT"/>
</dbReference>
<dbReference type="InterPro" id="IPR005517">
    <property type="entry name" value="Transl_elong_EFG/EF2_IV"/>
</dbReference>
<feature type="region of interest" description="Disordered" evidence="9">
    <location>
        <begin position="487"/>
        <end position="506"/>
    </location>
</feature>
<dbReference type="SMART" id="SM00838">
    <property type="entry name" value="EFG_C"/>
    <property type="match status" value="1"/>
</dbReference>
<dbReference type="PANTHER" id="PTHR43261">
    <property type="entry name" value="TRANSLATION ELONGATION FACTOR G-RELATED"/>
    <property type="match status" value="1"/>
</dbReference>
<dbReference type="SUPFAM" id="SSF54211">
    <property type="entry name" value="Ribosomal protein S5 domain 2-like"/>
    <property type="match status" value="1"/>
</dbReference>
<evidence type="ECO:0000313" key="11">
    <source>
        <dbReference type="EMBL" id="AKQ03901.1"/>
    </source>
</evidence>
<dbReference type="InterPro" id="IPR035647">
    <property type="entry name" value="EFG_III/V"/>
</dbReference>
<dbReference type="CDD" id="cd16262">
    <property type="entry name" value="EFG_III"/>
    <property type="match status" value="1"/>
</dbReference>
<evidence type="ECO:0000256" key="9">
    <source>
        <dbReference type="SAM" id="MobiDB-lite"/>
    </source>
</evidence>
<evidence type="ECO:0000259" key="10">
    <source>
        <dbReference type="PROSITE" id="PS51722"/>
    </source>
</evidence>
<dbReference type="InterPro" id="IPR009022">
    <property type="entry name" value="EFG_III"/>
</dbReference>
<dbReference type="InterPro" id="IPR027417">
    <property type="entry name" value="P-loop_NTPase"/>
</dbReference>
<dbReference type="CDD" id="cd04170">
    <property type="entry name" value="EF-G_bact"/>
    <property type="match status" value="1"/>
</dbReference>
<keyword evidence="3" id="KW-0547">Nucleotide-binding</keyword>
<dbReference type="Gene3D" id="3.30.230.10">
    <property type="match status" value="1"/>
</dbReference>
<dbReference type="InterPro" id="IPR041095">
    <property type="entry name" value="EFG_II"/>
</dbReference>
<dbReference type="InterPro" id="IPR004540">
    <property type="entry name" value="Transl_elong_EFG/EF2"/>
</dbReference>
<evidence type="ECO:0000256" key="5">
    <source>
        <dbReference type="ARBA" id="ARBA00022917"/>
    </source>
</evidence>
<keyword evidence="5" id="KW-0648">Protein biosynthesis</keyword>
<dbReference type="FunFam" id="3.30.70.870:FF:000016">
    <property type="entry name" value="Translation elongation factor G"/>
    <property type="match status" value="1"/>
</dbReference>
<dbReference type="Gene3D" id="3.30.70.870">
    <property type="entry name" value="Elongation Factor G (Translational Gtpase), domain 3"/>
    <property type="match status" value="1"/>
</dbReference>
<dbReference type="Pfam" id="PF00679">
    <property type="entry name" value="EFG_C"/>
    <property type="match status" value="1"/>
</dbReference>
<dbReference type="CDD" id="cd03713">
    <property type="entry name" value="EFG_mtEFG_C"/>
    <property type="match status" value="1"/>
</dbReference>
<dbReference type="InterPro" id="IPR035649">
    <property type="entry name" value="EFG_V"/>
</dbReference>
<dbReference type="NCBIfam" id="TIGR00231">
    <property type="entry name" value="small_GTP"/>
    <property type="match status" value="1"/>
</dbReference>
<comment type="similarity">
    <text evidence="1">Belongs to the TRAFAC class translation factor GTPase superfamily. Classic translation factor GTPase family. EF-G/EF-2 subfamily.</text>
</comment>
<dbReference type="SUPFAM" id="SSF50447">
    <property type="entry name" value="Translation proteins"/>
    <property type="match status" value="1"/>
</dbReference>
<dbReference type="SUPFAM" id="SSF54980">
    <property type="entry name" value="EF-G C-terminal domain-like"/>
    <property type="match status" value="2"/>
</dbReference>
<dbReference type="GO" id="GO:0003746">
    <property type="term" value="F:translation elongation factor activity"/>
    <property type="evidence" value="ECO:0007669"/>
    <property type="project" value="UniProtKB-UniRule"/>
</dbReference>
<dbReference type="InterPro" id="IPR000640">
    <property type="entry name" value="EFG_V-like"/>
</dbReference>